<evidence type="ECO:0000313" key="5">
    <source>
        <dbReference type="EMBL" id="NYG01216.1"/>
    </source>
</evidence>
<evidence type="ECO:0000256" key="1">
    <source>
        <dbReference type="ARBA" id="ARBA00022987"/>
    </source>
</evidence>
<proteinExistence type="inferred from homology"/>
<dbReference type="GO" id="GO:0031411">
    <property type="term" value="C:gas vesicle"/>
    <property type="evidence" value="ECO:0007669"/>
    <property type="project" value="UniProtKB-SubCell"/>
</dbReference>
<evidence type="ECO:0000256" key="3">
    <source>
        <dbReference type="ARBA" id="ARBA00035646"/>
    </source>
</evidence>
<dbReference type="Proteomes" id="UP000549695">
    <property type="component" value="Unassembled WGS sequence"/>
</dbReference>
<dbReference type="InterPro" id="IPR000638">
    <property type="entry name" value="Gas-vesicle_GvpA-like"/>
</dbReference>
<dbReference type="AlphaFoldDB" id="A0A852W5K3"/>
<evidence type="ECO:0008006" key="7">
    <source>
        <dbReference type="Google" id="ProtNLM"/>
    </source>
</evidence>
<protein>
    <recommendedName>
        <fullName evidence="7">Gas vesicle structural protein</fullName>
    </recommendedName>
</protein>
<evidence type="ECO:0000256" key="2">
    <source>
        <dbReference type="ARBA" id="ARBA00035108"/>
    </source>
</evidence>
<feature type="compositionally biased region" description="Basic residues" evidence="4">
    <location>
        <begin position="213"/>
        <end position="236"/>
    </location>
</feature>
<gene>
    <name evidence="5" type="ORF">HDA37_001501</name>
</gene>
<dbReference type="Pfam" id="PF00741">
    <property type="entry name" value="Gas_vesicle"/>
    <property type="match status" value="1"/>
</dbReference>
<keyword evidence="6" id="KW-1185">Reference proteome</keyword>
<dbReference type="InterPro" id="IPR050530">
    <property type="entry name" value="GvpA"/>
</dbReference>
<dbReference type="GO" id="GO:0012506">
    <property type="term" value="C:vesicle membrane"/>
    <property type="evidence" value="ECO:0007669"/>
    <property type="project" value="InterPro"/>
</dbReference>
<reference evidence="5 6" key="1">
    <citation type="submission" date="2020-07" db="EMBL/GenBank/DDBJ databases">
        <title>Sequencing the genomes of 1000 actinobacteria strains.</title>
        <authorList>
            <person name="Klenk H.-P."/>
        </authorList>
    </citation>
    <scope>NUCLEOTIDE SEQUENCE [LARGE SCALE GENOMIC DNA]</scope>
    <source>
        <strain evidence="5 6">DSM 44749</strain>
    </source>
</reference>
<accession>A0A852W5K3</accession>
<organism evidence="5 6">
    <name type="scientific">Pseudonocardia alni</name>
    <name type="common">Amycolata alni</name>
    <dbReference type="NCBI Taxonomy" id="33907"/>
    <lineage>
        <taxon>Bacteria</taxon>
        <taxon>Bacillati</taxon>
        <taxon>Actinomycetota</taxon>
        <taxon>Actinomycetes</taxon>
        <taxon>Pseudonocardiales</taxon>
        <taxon>Pseudonocardiaceae</taxon>
        <taxon>Pseudonocardia</taxon>
    </lineage>
</organism>
<feature type="compositionally biased region" description="Acidic residues" evidence="4">
    <location>
        <begin position="158"/>
        <end position="190"/>
    </location>
</feature>
<feature type="region of interest" description="Disordered" evidence="4">
    <location>
        <begin position="1"/>
        <end position="25"/>
    </location>
</feature>
<name>A0A852W5K3_PSEA5</name>
<feature type="region of interest" description="Disordered" evidence="4">
    <location>
        <begin position="108"/>
        <end position="236"/>
    </location>
</feature>
<feature type="compositionally biased region" description="Basic and acidic residues" evidence="4">
    <location>
        <begin position="108"/>
        <end position="143"/>
    </location>
</feature>
<evidence type="ECO:0000256" key="4">
    <source>
        <dbReference type="SAM" id="MobiDB-lite"/>
    </source>
</evidence>
<dbReference type="EMBL" id="JACCCZ010000001">
    <property type="protein sequence ID" value="NYG01216.1"/>
    <property type="molecule type" value="Genomic_DNA"/>
</dbReference>
<keyword evidence="1" id="KW-0304">Gas vesicle</keyword>
<sequence>MSDAVRWSSPGAPQRRTERPPRQSGTDLADILERVLDKGIVIAGDIQVNLLDIELLTIKIRLVVASVDRAKEMGIDWWERDPTLSGGRDELEEENARLRDRVERLERLLPADERSDDTHDGPDGASARADDAAVERSIDRAVADAETDAETDGTAADDPADDPADGPADETDDDGPGEDEPGEDEPDDGPDPAGHGGRAGAEQDGDGPEAPPRRTRPAATRRRRTTTTRRPARGKD</sequence>
<comment type="similarity">
    <text evidence="3">Belongs to the gas vesicle GvpA family.</text>
</comment>
<evidence type="ECO:0000313" key="6">
    <source>
        <dbReference type="Proteomes" id="UP000549695"/>
    </source>
</evidence>
<dbReference type="PROSITE" id="PS00234">
    <property type="entry name" value="GAS_VESICLE_A_1"/>
    <property type="match status" value="1"/>
</dbReference>
<dbReference type="PANTHER" id="PTHR35344">
    <property type="entry name" value="GAS VESICLE STRUCTURAL PROTEIN 2-RELATED"/>
    <property type="match status" value="1"/>
</dbReference>
<dbReference type="GO" id="GO:0005198">
    <property type="term" value="F:structural molecule activity"/>
    <property type="evidence" value="ECO:0007669"/>
    <property type="project" value="InterPro"/>
</dbReference>
<comment type="caution">
    <text evidence="5">The sequence shown here is derived from an EMBL/GenBank/DDBJ whole genome shotgun (WGS) entry which is preliminary data.</text>
</comment>
<dbReference type="PANTHER" id="PTHR35344:SF4">
    <property type="entry name" value="GAS VESICLE PROTEIN A1"/>
    <property type="match status" value="1"/>
</dbReference>
<dbReference type="InterPro" id="IPR018493">
    <property type="entry name" value="GvpA-like_CS"/>
</dbReference>
<comment type="subcellular location">
    <subcellularLocation>
        <location evidence="2">Gas vesicle</location>
    </subcellularLocation>
</comment>